<organism evidence="2 3">
    <name type="scientific">Portunus trituberculatus</name>
    <name type="common">Swimming crab</name>
    <name type="synonym">Neptunus trituberculatus</name>
    <dbReference type="NCBI Taxonomy" id="210409"/>
    <lineage>
        <taxon>Eukaryota</taxon>
        <taxon>Metazoa</taxon>
        <taxon>Ecdysozoa</taxon>
        <taxon>Arthropoda</taxon>
        <taxon>Crustacea</taxon>
        <taxon>Multicrustacea</taxon>
        <taxon>Malacostraca</taxon>
        <taxon>Eumalacostraca</taxon>
        <taxon>Eucarida</taxon>
        <taxon>Decapoda</taxon>
        <taxon>Pleocyemata</taxon>
        <taxon>Brachyura</taxon>
        <taxon>Eubrachyura</taxon>
        <taxon>Portunoidea</taxon>
        <taxon>Portunidae</taxon>
        <taxon>Portuninae</taxon>
        <taxon>Portunus</taxon>
    </lineage>
</organism>
<feature type="compositionally biased region" description="Basic and acidic residues" evidence="1">
    <location>
        <begin position="287"/>
        <end position="317"/>
    </location>
</feature>
<feature type="region of interest" description="Disordered" evidence="1">
    <location>
        <begin position="580"/>
        <end position="627"/>
    </location>
</feature>
<dbReference type="Proteomes" id="UP000324222">
    <property type="component" value="Unassembled WGS sequence"/>
</dbReference>
<feature type="compositionally biased region" description="Polar residues" evidence="1">
    <location>
        <begin position="257"/>
        <end position="270"/>
    </location>
</feature>
<feature type="region of interest" description="Disordered" evidence="1">
    <location>
        <begin position="1"/>
        <end position="393"/>
    </location>
</feature>
<keyword evidence="3" id="KW-1185">Reference proteome</keyword>
<dbReference type="AlphaFoldDB" id="A0A5B7D4E6"/>
<feature type="compositionally biased region" description="Polar residues" evidence="1">
    <location>
        <begin position="26"/>
        <end position="52"/>
    </location>
</feature>
<feature type="compositionally biased region" description="Polar residues" evidence="1">
    <location>
        <begin position="529"/>
        <end position="551"/>
    </location>
</feature>
<protein>
    <submittedName>
        <fullName evidence="2">Uncharacterized protein</fullName>
    </submittedName>
</protein>
<feature type="compositionally biased region" description="Pro residues" evidence="1">
    <location>
        <begin position="94"/>
        <end position="104"/>
    </location>
</feature>
<reference evidence="2 3" key="1">
    <citation type="submission" date="2019-05" db="EMBL/GenBank/DDBJ databases">
        <title>Another draft genome of Portunus trituberculatus and its Hox gene families provides insights of decapod evolution.</title>
        <authorList>
            <person name="Jeong J.-H."/>
            <person name="Song I."/>
            <person name="Kim S."/>
            <person name="Choi T."/>
            <person name="Kim D."/>
            <person name="Ryu S."/>
            <person name="Kim W."/>
        </authorList>
    </citation>
    <scope>NUCLEOTIDE SEQUENCE [LARGE SCALE GENOMIC DNA]</scope>
    <source>
        <tissue evidence="2">Muscle</tissue>
    </source>
</reference>
<feature type="compositionally biased region" description="Low complexity" evidence="1">
    <location>
        <begin position="504"/>
        <end position="528"/>
    </location>
</feature>
<feature type="compositionally biased region" description="Acidic residues" evidence="1">
    <location>
        <begin position="371"/>
        <end position="384"/>
    </location>
</feature>
<feature type="compositionally biased region" description="Basic and acidic residues" evidence="1">
    <location>
        <begin position="155"/>
        <end position="173"/>
    </location>
</feature>
<feature type="compositionally biased region" description="Basic and acidic residues" evidence="1">
    <location>
        <begin position="361"/>
        <end position="370"/>
    </location>
</feature>
<name>A0A5B7D4E6_PORTR</name>
<evidence type="ECO:0000256" key="1">
    <source>
        <dbReference type="SAM" id="MobiDB-lite"/>
    </source>
</evidence>
<evidence type="ECO:0000313" key="3">
    <source>
        <dbReference type="Proteomes" id="UP000324222"/>
    </source>
</evidence>
<sequence length="691" mass="74575">MPRSSVYVRLQWSTDGAAEEAEATAPQSRDTAQSPTPHTTQKTLQPQHSSQEAPEIKEQGSSGNGSVLHGSCQPAERHKSSHKCSVCPAKSPSSPHPPASPPPVCTTTAASLPGSTLITTSATTTTVTTMTTATPTKHSRHAEASPGTQARVKVKVRDAPRDRLRRNLTERITKTTQGSDGDAGVRRTSRAPHLDTSHSLDSPLWHSREQARTDAEGEPQDGMQDGASKPEGVRIYYKSKARLRPKNPSAKGRRITRSLSASCVSVSTNTDPKDFLELAKLSGTLSSRKDKEAHTSRKKDSSGGDTKTKTPSVKEEVDSSGSQVTDLKGHSDAKARPEVAQKPLVREVREELQEEDEEDENCCKAKRTTEDSEETPDVILEEDVTEKLSDTRCAGDGCDDAGKGYIELPTYSPAQPHTNLQEKLPDHPPPYLGDSSCPSHPILPCGPPYPSFHAHTGPLPLPTPSYFTRVPVEGNPTPTEKEKFIVITPHLTAPPSDPPQKAAPSIERPSPSSSPLRVCPVSLSSSPSLDHSQTFSSFKPSPSRTFHLSSQDDADLSPPPYPTIPSSAFHCASVESSPPKAIHQGVIPRSPSSQITERCHWGDKNSSPYPSNRPPTPAVPRRHGERDMSLDSCPDVVLQTLEAEGAASQNKTLKKTVTFLLPPDHWDSLISLRESSSMWACGHLSAPLRAP</sequence>
<dbReference type="EMBL" id="VSRR010000517">
    <property type="protein sequence ID" value="MPC16569.1"/>
    <property type="molecule type" value="Genomic_DNA"/>
</dbReference>
<feature type="compositionally biased region" description="Basic and acidic residues" evidence="1">
    <location>
        <begin position="206"/>
        <end position="215"/>
    </location>
</feature>
<feature type="compositionally biased region" description="Basic residues" evidence="1">
    <location>
        <begin position="237"/>
        <end position="256"/>
    </location>
</feature>
<comment type="caution">
    <text evidence="2">The sequence shown here is derived from an EMBL/GenBank/DDBJ whole genome shotgun (WGS) entry which is preliminary data.</text>
</comment>
<feature type="compositionally biased region" description="Basic and acidic residues" evidence="1">
    <location>
        <begin position="327"/>
        <end position="351"/>
    </location>
</feature>
<feature type="compositionally biased region" description="Low complexity" evidence="1">
    <location>
        <begin position="105"/>
        <end position="136"/>
    </location>
</feature>
<gene>
    <name evidence="2" type="ORF">E2C01_009398</name>
</gene>
<evidence type="ECO:0000313" key="2">
    <source>
        <dbReference type="EMBL" id="MPC16569.1"/>
    </source>
</evidence>
<proteinExistence type="predicted"/>
<accession>A0A5B7D4E6</accession>
<feature type="region of interest" description="Disordered" evidence="1">
    <location>
        <begin position="490"/>
        <end position="561"/>
    </location>
</feature>